<dbReference type="GO" id="GO:0003677">
    <property type="term" value="F:DNA binding"/>
    <property type="evidence" value="ECO:0007669"/>
    <property type="project" value="InterPro"/>
</dbReference>
<evidence type="ECO:0000313" key="12">
    <source>
        <dbReference type="Proteomes" id="UP001217918"/>
    </source>
</evidence>
<evidence type="ECO:0000256" key="2">
    <source>
        <dbReference type="ARBA" id="ARBA00022771"/>
    </source>
</evidence>
<dbReference type="PROSITE" id="PS00726">
    <property type="entry name" value="AP_NUCLEASE_F1_1"/>
    <property type="match status" value="1"/>
</dbReference>
<proteinExistence type="predicted"/>
<dbReference type="GO" id="GO:0006284">
    <property type="term" value="P:base-excision repair"/>
    <property type="evidence" value="ECO:0007669"/>
    <property type="project" value="TreeGrafter"/>
</dbReference>
<name>A0AAD9IEK5_9PEZI</name>
<keyword evidence="7" id="KW-0464">Manganese</keyword>
<dbReference type="InterPro" id="IPR004808">
    <property type="entry name" value="AP_endonuc_1"/>
</dbReference>
<dbReference type="EMBL" id="JAQQPM010000009">
    <property type="protein sequence ID" value="KAK2075132.1"/>
    <property type="molecule type" value="Genomic_DNA"/>
</dbReference>
<keyword evidence="5 7" id="KW-0460">Magnesium</keyword>
<dbReference type="GO" id="GO:0003906">
    <property type="term" value="F:DNA-(apurinic or apyrimidinic site) endonuclease activity"/>
    <property type="evidence" value="ECO:0007669"/>
    <property type="project" value="TreeGrafter"/>
</dbReference>
<dbReference type="GO" id="GO:0008081">
    <property type="term" value="F:phosphoric diester hydrolase activity"/>
    <property type="evidence" value="ECO:0007669"/>
    <property type="project" value="TreeGrafter"/>
</dbReference>
<evidence type="ECO:0000256" key="5">
    <source>
        <dbReference type="ARBA" id="ARBA00022842"/>
    </source>
</evidence>
<dbReference type="GO" id="GO:0005634">
    <property type="term" value="C:nucleus"/>
    <property type="evidence" value="ECO:0007669"/>
    <property type="project" value="TreeGrafter"/>
</dbReference>
<sequence length="271" mass="31169">MGFRITTWNVNGIRNPFGYHPWSVNRTYQAMFDTLEADIVVMQECKIQRKDLQDDMVLIPGWDVHFSLPKGIPVSPYTQGAQRGLLLRKEETSVVDFFSSPSRRFLNQLVYGGLVFQDRDEGREQPVLWDLCREFHPTRQGMYTCWEVKKNARPGNFGSRIDYVLCSTGIKSWVYNADIQHGLMGSDHCPVYATFSDIVKKDGQDFHLLDLLNPEAYEIYCVSLVTKKTGVNCGRSFYMCSRPLGPSGDKEIGTEFRCRTFIWSSDWSGRL</sequence>
<evidence type="ECO:0000259" key="10">
    <source>
        <dbReference type="PROSITE" id="PS51999"/>
    </source>
</evidence>
<organism evidence="11 12">
    <name type="scientific">Phyllachora maydis</name>
    <dbReference type="NCBI Taxonomy" id="1825666"/>
    <lineage>
        <taxon>Eukaryota</taxon>
        <taxon>Fungi</taxon>
        <taxon>Dikarya</taxon>
        <taxon>Ascomycota</taxon>
        <taxon>Pezizomycotina</taxon>
        <taxon>Sordariomycetes</taxon>
        <taxon>Sordariomycetidae</taxon>
        <taxon>Phyllachorales</taxon>
        <taxon>Phyllachoraceae</taxon>
        <taxon>Phyllachora</taxon>
    </lineage>
</organism>
<dbReference type="Gene3D" id="3.60.10.10">
    <property type="entry name" value="Endonuclease/exonuclease/phosphatase"/>
    <property type="match status" value="2"/>
</dbReference>
<keyword evidence="2 9" id="KW-0863">Zinc-finger</keyword>
<evidence type="ECO:0000256" key="1">
    <source>
        <dbReference type="ARBA" id="ARBA00022723"/>
    </source>
</evidence>
<gene>
    <name evidence="11" type="ORF">P8C59_009283</name>
</gene>
<feature type="site" description="Interaction with DNA substrate" evidence="8">
    <location>
        <position position="188"/>
    </location>
</feature>
<evidence type="ECO:0000256" key="3">
    <source>
        <dbReference type="ARBA" id="ARBA00022801"/>
    </source>
</evidence>
<dbReference type="InterPro" id="IPR020848">
    <property type="entry name" value="AP_endonuclease_F1_CS"/>
</dbReference>
<feature type="domain" description="GRF-type" evidence="10">
    <location>
        <begin position="215"/>
        <end position="267"/>
    </location>
</feature>
<dbReference type="GO" id="GO:0008270">
    <property type="term" value="F:zinc ion binding"/>
    <property type="evidence" value="ECO:0007669"/>
    <property type="project" value="UniProtKB-KW"/>
</dbReference>
<keyword evidence="6" id="KW-0539">Nucleus</keyword>
<dbReference type="PANTHER" id="PTHR22748">
    <property type="entry name" value="AP ENDONUCLEASE"/>
    <property type="match status" value="1"/>
</dbReference>
<dbReference type="AlphaFoldDB" id="A0AAD9IEK5"/>
<feature type="binding site" evidence="7">
    <location>
        <position position="188"/>
    </location>
    <ligand>
        <name>Mg(2+)</name>
        <dbReference type="ChEBI" id="CHEBI:18420"/>
        <label>1</label>
    </ligand>
</feature>
<keyword evidence="1 7" id="KW-0479">Metal-binding</keyword>
<dbReference type="InterPro" id="IPR010666">
    <property type="entry name" value="Znf_GRF"/>
</dbReference>
<evidence type="ECO:0000256" key="8">
    <source>
        <dbReference type="PIRSR" id="PIRSR604808-3"/>
    </source>
</evidence>
<dbReference type="PROSITE" id="PS51999">
    <property type="entry name" value="ZF_GRF"/>
    <property type="match status" value="1"/>
</dbReference>
<dbReference type="Proteomes" id="UP001217918">
    <property type="component" value="Unassembled WGS sequence"/>
</dbReference>
<evidence type="ECO:0000256" key="6">
    <source>
        <dbReference type="ARBA" id="ARBA00023242"/>
    </source>
</evidence>
<evidence type="ECO:0000256" key="7">
    <source>
        <dbReference type="PIRSR" id="PIRSR604808-2"/>
    </source>
</evidence>
<comment type="caution">
    <text evidence="11">The sequence shown here is derived from an EMBL/GenBank/DDBJ whole genome shotgun (WGS) entry which is preliminary data.</text>
</comment>
<keyword evidence="12" id="KW-1185">Reference proteome</keyword>
<dbReference type="PANTHER" id="PTHR22748:SF4">
    <property type="entry name" value="DNA-(APURINIC OR APYRIMIDINIC SITE) ENDONUCLEASE 2"/>
    <property type="match status" value="1"/>
</dbReference>
<dbReference type="InterPro" id="IPR036691">
    <property type="entry name" value="Endo/exonu/phosph_ase_sf"/>
</dbReference>
<dbReference type="SUPFAM" id="SSF56219">
    <property type="entry name" value="DNase I-like"/>
    <property type="match status" value="1"/>
</dbReference>
<evidence type="ECO:0000256" key="4">
    <source>
        <dbReference type="ARBA" id="ARBA00022833"/>
    </source>
</evidence>
<keyword evidence="4" id="KW-0862">Zinc</keyword>
<accession>A0AAD9IEK5</accession>
<evidence type="ECO:0000256" key="9">
    <source>
        <dbReference type="PROSITE-ProRule" id="PRU01343"/>
    </source>
</evidence>
<dbReference type="InterPro" id="IPR020847">
    <property type="entry name" value="AP_endonuclease_F1_BS"/>
</dbReference>
<dbReference type="GO" id="GO:0008311">
    <property type="term" value="F:double-stranded DNA 3'-5' DNA exonuclease activity"/>
    <property type="evidence" value="ECO:0007669"/>
    <property type="project" value="TreeGrafter"/>
</dbReference>
<feature type="binding site" evidence="7">
    <location>
        <position position="187"/>
    </location>
    <ligand>
        <name>Mg(2+)</name>
        <dbReference type="ChEBI" id="CHEBI:18420"/>
        <label>1</label>
    </ligand>
</feature>
<dbReference type="PROSITE" id="PS00728">
    <property type="entry name" value="AP_NUCLEASE_F1_3"/>
    <property type="match status" value="1"/>
</dbReference>
<protein>
    <recommendedName>
        <fullName evidence="10">GRF-type domain-containing protein</fullName>
    </recommendedName>
</protein>
<reference evidence="11" key="1">
    <citation type="journal article" date="2023" name="Mol. Plant Microbe Interact.">
        <title>Elucidating the Obligate Nature and Biological Capacity of an Invasive Fungal Corn Pathogen.</title>
        <authorList>
            <person name="MacCready J.S."/>
            <person name="Roggenkamp E.M."/>
            <person name="Gdanetz K."/>
            <person name="Chilvers M.I."/>
        </authorList>
    </citation>
    <scope>NUCLEOTIDE SEQUENCE</scope>
    <source>
        <strain evidence="11">PM02</strain>
    </source>
</reference>
<comment type="cofactor">
    <cofactor evidence="7">
        <name>Mg(2+)</name>
        <dbReference type="ChEBI" id="CHEBI:18420"/>
    </cofactor>
    <cofactor evidence="7">
        <name>Mn(2+)</name>
        <dbReference type="ChEBI" id="CHEBI:29035"/>
    </cofactor>
    <text evidence="7">Probably binds two magnesium or manganese ions per subunit.</text>
</comment>
<evidence type="ECO:0000313" key="11">
    <source>
        <dbReference type="EMBL" id="KAK2075132.1"/>
    </source>
</evidence>
<feature type="site" description="Important for catalytic activity" evidence="8">
    <location>
        <position position="162"/>
    </location>
</feature>
<keyword evidence="3" id="KW-0378">Hydrolase</keyword>